<dbReference type="EMBL" id="PQFF01000019">
    <property type="protein sequence ID" value="RHZ88686.1"/>
    <property type="molecule type" value="Genomic_DNA"/>
</dbReference>
<organism evidence="1 2">
    <name type="scientific">Diversispora epigaea</name>
    <dbReference type="NCBI Taxonomy" id="1348612"/>
    <lineage>
        <taxon>Eukaryota</taxon>
        <taxon>Fungi</taxon>
        <taxon>Fungi incertae sedis</taxon>
        <taxon>Mucoromycota</taxon>
        <taxon>Glomeromycotina</taxon>
        <taxon>Glomeromycetes</taxon>
        <taxon>Diversisporales</taxon>
        <taxon>Diversisporaceae</taxon>
        <taxon>Diversispora</taxon>
    </lineage>
</organism>
<proteinExistence type="predicted"/>
<comment type="caution">
    <text evidence="1">The sequence shown here is derived from an EMBL/GenBank/DDBJ whole genome shotgun (WGS) entry which is preliminary data.</text>
</comment>
<dbReference type="STRING" id="1348612.A0A397JRM8"/>
<dbReference type="AlphaFoldDB" id="A0A397JRM8"/>
<protein>
    <submittedName>
        <fullName evidence="1">Uncharacterized protein</fullName>
    </submittedName>
</protein>
<sequence length="109" mass="12940">MKLCELTHDFIDPRKNCHNQEEINKNFEEVFLVEVQDRPDKRKISFDNPLICHINEMQDNTIEDLEYWQVYNMDIVRKAISMSIASYIFELVSNADQEGRKISDITSKI</sequence>
<name>A0A397JRM8_9GLOM</name>
<accession>A0A397JRM8</accession>
<keyword evidence="2" id="KW-1185">Reference proteome</keyword>
<evidence type="ECO:0000313" key="1">
    <source>
        <dbReference type="EMBL" id="RHZ88686.1"/>
    </source>
</evidence>
<evidence type="ECO:0000313" key="2">
    <source>
        <dbReference type="Proteomes" id="UP000266861"/>
    </source>
</evidence>
<dbReference type="Proteomes" id="UP000266861">
    <property type="component" value="Unassembled WGS sequence"/>
</dbReference>
<dbReference type="OrthoDB" id="10560739at2759"/>
<gene>
    <name evidence="1" type="ORF">Glove_21g292</name>
</gene>
<reference evidence="1 2" key="1">
    <citation type="submission" date="2018-08" db="EMBL/GenBank/DDBJ databases">
        <title>Genome and evolution of the arbuscular mycorrhizal fungus Diversispora epigaea (formerly Glomus versiforme) and its bacterial endosymbionts.</title>
        <authorList>
            <person name="Sun X."/>
            <person name="Fei Z."/>
            <person name="Harrison M."/>
        </authorList>
    </citation>
    <scope>NUCLEOTIDE SEQUENCE [LARGE SCALE GENOMIC DNA]</scope>
    <source>
        <strain evidence="1 2">IT104</strain>
    </source>
</reference>